<evidence type="ECO:0000256" key="4">
    <source>
        <dbReference type="ARBA" id="ARBA00023125"/>
    </source>
</evidence>
<feature type="domain" description="Response regulatory" evidence="9">
    <location>
        <begin position="5"/>
        <end position="118"/>
    </location>
</feature>
<dbReference type="InterPro" id="IPR001867">
    <property type="entry name" value="OmpR/PhoB-type_DNA-bd"/>
</dbReference>
<evidence type="ECO:0000256" key="3">
    <source>
        <dbReference type="ARBA" id="ARBA00023015"/>
    </source>
</evidence>
<proteinExistence type="predicted"/>
<dbReference type="HOGENOM" id="CLU_000445_30_4_0"/>
<dbReference type="AlphaFoldDB" id="A9WHD1"/>
<dbReference type="KEGG" id="cau:Caur_2434"/>
<feature type="DNA-binding region" description="OmpR/PhoB-type" evidence="8">
    <location>
        <begin position="130"/>
        <end position="229"/>
    </location>
</feature>
<keyword evidence="4 8" id="KW-0238">DNA-binding</keyword>
<evidence type="ECO:0000313" key="11">
    <source>
        <dbReference type="EMBL" id="ABY35643.1"/>
    </source>
</evidence>
<dbReference type="EMBL" id="CP000909">
    <property type="protein sequence ID" value="ABY35643.1"/>
    <property type="molecule type" value="Genomic_DNA"/>
</dbReference>
<dbReference type="InParanoid" id="A9WHD1"/>
<dbReference type="Gene3D" id="1.10.10.10">
    <property type="entry name" value="Winged helix-like DNA-binding domain superfamily/Winged helix DNA-binding domain"/>
    <property type="match status" value="1"/>
</dbReference>
<evidence type="ECO:0000256" key="5">
    <source>
        <dbReference type="ARBA" id="ARBA00023163"/>
    </source>
</evidence>
<dbReference type="InterPro" id="IPR001789">
    <property type="entry name" value="Sig_transdc_resp-reg_receiver"/>
</dbReference>
<keyword evidence="2" id="KW-0902">Two-component regulatory system</keyword>
<dbReference type="CDD" id="cd00383">
    <property type="entry name" value="trans_reg_C"/>
    <property type="match status" value="1"/>
</dbReference>
<dbReference type="STRING" id="324602.Caur_2434"/>
<dbReference type="eggNOG" id="COG0745">
    <property type="taxonomic scope" value="Bacteria"/>
</dbReference>
<evidence type="ECO:0000256" key="7">
    <source>
        <dbReference type="PROSITE-ProRule" id="PRU00169"/>
    </source>
</evidence>
<accession>A9WHD1</accession>
<evidence type="ECO:0000256" key="6">
    <source>
        <dbReference type="ARBA" id="ARBA00035142"/>
    </source>
</evidence>
<dbReference type="PATRIC" id="fig|324602.8.peg.2749"/>
<name>A9WHD1_CHLAA</name>
<dbReference type="EnsemblBacteria" id="ABY35643">
    <property type="protein sequence ID" value="ABY35643"/>
    <property type="gene ID" value="Caur_2434"/>
</dbReference>
<evidence type="ECO:0000256" key="2">
    <source>
        <dbReference type="ARBA" id="ARBA00023012"/>
    </source>
</evidence>
<dbReference type="InterPro" id="IPR011006">
    <property type="entry name" value="CheY-like_superfamily"/>
</dbReference>
<dbReference type="FunCoup" id="A9WHD1">
    <property type="interactions" value="104"/>
</dbReference>
<evidence type="ECO:0000256" key="8">
    <source>
        <dbReference type="PROSITE-ProRule" id="PRU01091"/>
    </source>
</evidence>
<dbReference type="InterPro" id="IPR036388">
    <property type="entry name" value="WH-like_DNA-bd_sf"/>
</dbReference>
<dbReference type="GO" id="GO:0006355">
    <property type="term" value="P:regulation of DNA-templated transcription"/>
    <property type="evidence" value="ECO:0000318"/>
    <property type="project" value="GO_Central"/>
</dbReference>
<gene>
    <name evidence="11" type="ordered locus">Caur_2434</name>
</gene>
<evidence type="ECO:0000259" key="10">
    <source>
        <dbReference type="PROSITE" id="PS51755"/>
    </source>
</evidence>
<dbReference type="PROSITE" id="PS51755">
    <property type="entry name" value="OMPR_PHOB"/>
    <property type="match status" value="1"/>
</dbReference>
<dbReference type="InterPro" id="IPR039420">
    <property type="entry name" value="WalR-like"/>
</dbReference>
<dbReference type="SUPFAM" id="SSF52172">
    <property type="entry name" value="CheY-like"/>
    <property type="match status" value="1"/>
</dbReference>
<feature type="modified residue" description="4-aspartylphosphate" evidence="7">
    <location>
        <position position="54"/>
    </location>
</feature>
<feature type="domain" description="OmpR/PhoB-type" evidence="10">
    <location>
        <begin position="130"/>
        <end position="229"/>
    </location>
</feature>
<dbReference type="Gene3D" id="3.40.50.2300">
    <property type="match status" value="1"/>
</dbReference>
<evidence type="ECO:0000256" key="1">
    <source>
        <dbReference type="ARBA" id="ARBA00022553"/>
    </source>
</evidence>
<reference evidence="12" key="1">
    <citation type="journal article" date="2011" name="BMC Genomics">
        <title>Complete genome sequence of the filamentous anoxygenic phototrophic bacterium Chloroflexus aurantiacus.</title>
        <authorList>
            <person name="Tang K.H."/>
            <person name="Barry K."/>
            <person name="Chertkov O."/>
            <person name="Dalin E."/>
            <person name="Han C.S."/>
            <person name="Hauser L.J."/>
            <person name="Honchak B.M."/>
            <person name="Karbach L.E."/>
            <person name="Land M.L."/>
            <person name="Lapidus A."/>
            <person name="Larimer F.W."/>
            <person name="Mikhailova N."/>
            <person name="Pitluck S."/>
            <person name="Pierson B.K."/>
            <person name="Blankenship R.E."/>
        </authorList>
    </citation>
    <scope>NUCLEOTIDE SEQUENCE [LARGE SCALE GENOMIC DNA]</scope>
    <source>
        <strain evidence="12">ATCC 29366 / DSM 635 / J-10-fl</strain>
    </source>
</reference>
<protein>
    <recommendedName>
        <fullName evidence="6">DNA-binding response regulator MtrA</fullName>
    </recommendedName>
</protein>
<dbReference type="GO" id="GO:0000976">
    <property type="term" value="F:transcription cis-regulatory region binding"/>
    <property type="evidence" value="ECO:0000318"/>
    <property type="project" value="GO_Central"/>
</dbReference>
<dbReference type="PROSITE" id="PS50110">
    <property type="entry name" value="RESPONSE_REGULATORY"/>
    <property type="match status" value="1"/>
</dbReference>
<evidence type="ECO:0000259" key="9">
    <source>
        <dbReference type="PROSITE" id="PS50110"/>
    </source>
</evidence>
<dbReference type="Gene3D" id="6.10.250.690">
    <property type="match status" value="1"/>
</dbReference>
<dbReference type="SMART" id="SM00862">
    <property type="entry name" value="Trans_reg_C"/>
    <property type="match status" value="1"/>
</dbReference>
<dbReference type="SMART" id="SM00448">
    <property type="entry name" value="REC"/>
    <property type="match status" value="1"/>
</dbReference>
<keyword evidence="12" id="KW-1185">Reference proteome</keyword>
<keyword evidence="3" id="KW-0805">Transcription regulation</keyword>
<dbReference type="GO" id="GO:0000156">
    <property type="term" value="F:phosphorelay response regulator activity"/>
    <property type="evidence" value="ECO:0000318"/>
    <property type="project" value="GO_Central"/>
</dbReference>
<evidence type="ECO:0000313" key="12">
    <source>
        <dbReference type="Proteomes" id="UP000002008"/>
    </source>
</evidence>
<keyword evidence="1 7" id="KW-0597">Phosphoprotein</keyword>
<dbReference type="FunFam" id="3.40.50.2300:FF:000001">
    <property type="entry name" value="DNA-binding response regulator PhoB"/>
    <property type="match status" value="1"/>
</dbReference>
<dbReference type="Pfam" id="PF00072">
    <property type="entry name" value="Response_reg"/>
    <property type="match status" value="1"/>
</dbReference>
<sequence>MHTPLILIVDDENRLRELIQRYLIQAGFRVAHAGDGLSALAQARTLRPDLIILDLMLPALDGFEVCRQLRTFSDAYILMLTAKVEEPDRVKGLEVGADDYLVKPFSPRELVARVRAMFRRPRQSGYIDEPSTMTVGPLTIDSESHTVRLDGVPINLTPLEYRLLTILAAAPGRVFSRAQLLDQVWGNNYFGDEHVLEVHIANLRKKLGDDPARPRFIFTVRSVGYRFGERT</sequence>
<dbReference type="GO" id="GO:0032993">
    <property type="term" value="C:protein-DNA complex"/>
    <property type="evidence" value="ECO:0000318"/>
    <property type="project" value="GO_Central"/>
</dbReference>
<dbReference type="PANTHER" id="PTHR48111:SF4">
    <property type="entry name" value="DNA-BINDING DUAL TRANSCRIPTIONAL REGULATOR OMPR"/>
    <property type="match status" value="1"/>
</dbReference>
<dbReference type="GO" id="GO:0005829">
    <property type="term" value="C:cytosol"/>
    <property type="evidence" value="ECO:0000318"/>
    <property type="project" value="GO_Central"/>
</dbReference>
<dbReference type="FunFam" id="1.10.10.10:FF:000033">
    <property type="entry name" value="DNA-binding response regulator MtrA"/>
    <property type="match status" value="1"/>
</dbReference>
<keyword evidence="5" id="KW-0804">Transcription</keyword>
<organism evidence="11 12">
    <name type="scientific">Chloroflexus aurantiacus (strain ATCC 29366 / DSM 635 / J-10-fl)</name>
    <dbReference type="NCBI Taxonomy" id="324602"/>
    <lineage>
        <taxon>Bacteria</taxon>
        <taxon>Bacillati</taxon>
        <taxon>Chloroflexota</taxon>
        <taxon>Chloroflexia</taxon>
        <taxon>Chloroflexales</taxon>
        <taxon>Chloroflexineae</taxon>
        <taxon>Chloroflexaceae</taxon>
        <taxon>Chloroflexus</taxon>
    </lineage>
</organism>
<dbReference type="PANTHER" id="PTHR48111">
    <property type="entry name" value="REGULATOR OF RPOS"/>
    <property type="match status" value="1"/>
</dbReference>
<dbReference type="Proteomes" id="UP000002008">
    <property type="component" value="Chromosome"/>
</dbReference>
<dbReference type="RefSeq" id="WP_012258296.1">
    <property type="nucleotide sequence ID" value="NC_010175.1"/>
</dbReference>
<dbReference type="Pfam" id="PF00486">
    <property type="entry name" value="Trans_reg_C"/>
    <property type="match status" value="1"/>
</dbReference>